<evidence type="ECO:0000313" key="13">
    <source>
        <dbReference type="EMBL" id="EKC26635.1"/>
    </source>
</evidence>
<keyword evidence="6" id="KW-0812">Transmembrane</keyword>
<dbReference type="AlphaFoldDB" id="K1QD26"/>
<keyword evidence="5 13" id="KW-0808">Transferase</keyword>
<dbReference type="HOGENOM" id="CLU_496311_0_0_1"/>
<keyword evidence="9" id="KW-0472">Membrane</keyword>
<feature type="domain" description="Galactosyltransferase N-terminal" evidence="12">
    <location>
        <begin position="369"/>
        <end position="412"/>
    </location>
</feature>
<evidence type="ECO:0000256" key="6">
    <source>
        <dbReference type="ARBA" id="ARBA00022692"/>
    </source>
</evidence>
<keyword evidence="4" id="KW-0328">Glycosyltransferase</keyword>
<dbReference type="PRINTS" id="PR02050">
    <property type="entry name" value="B14GALTRFASE"/>
</dbReference>
<evidence type="ECO:0000259" key="11">
    <source>
        <dbReference type="Pfam" id="PF02709"/>
    </source>
</evidence>
<dbReference type="GO" id="GO:0033842">
    <property type="term" value="F:N-acetyl-beta-glucosaminyl-derivative 4-beta-N-acetylgalactosaminyltransferase activity"/>
    <property type="evidence" value="ECO:0007669"/>
    <property type="project" value="TreeGrafter"/>
</dbReference>
<dbReference type="InterPro" id="IPR029044">
    <property type="entry name" value="Nucleotide-diphossugar_trans"/>
</dbReference>
<gene>
    <name evidence="13" type="ORF">CGI_10010755</name>
</gene>
<evidence type="ECO:0000256" key="7">
    <source>
        <dbReference type="ARBA" id="ARBA00022968"/>
    </source>
</evidence>
<dbReference type="Pfam" id="PF13733">
    <property type="entry name" value="Glyco_transf_7N"/>
    <property type="match status" value="1"/>
</dbReference>
<evidence type="ECO:0000256" key="4">
    <source>
        <dbReference type="ARBA" id="ARBA00022676"/>
    </source>
</evidence>
<evidence type="ECO:0000256" key="9">
    <source>
        <dbReference type="ARBA" id="ARBA00023136"/>
    </source>
</evidence>
<dbReference type="GO" id="GO:0005794">
    <property type="term" value="C:Golgi apparatus"/>
    <property type="evidence" value="ECO:0007669"/>
    <property type="project" value="TreeGrafter"/>
</dbReference>
<dbReference type="InterPro" id="IPR012340">
    <property type="entry name" value="NA-bd_OB-fold"/>
</dbReference>
<dbReference type="SUPFAM" id="SSF50249">
    <property type="entry name" value="Nucleic acid-binding proteins"/>
    <property type="match status" value="1"/>
</dbReference>
<organism evidence="13">
    <name type="scientific">Magallana gigas</name>
    <name type="common">Pacific oyster</name>
    <name type="synonym">Crassostrea gigas</name>
    <dbReference type="NCBI Taxonomy" id="29159"/>
    <lineage>
        <taxon>Eukaryota</taxon>
        <taxon>Metazoa</taxon>
        <taxon>Spiralia</taxon>
        <taxon>Lophotrochozoa</taxon>
        <taxon>Mollusca</taxon>
        <taxon>Bivalvia</taxon>
        <taxon>Autobranchia</taxon>
        <taxon>Pteriomorphia</taxon>
        <taxon>Ostreida</taxon>
        <taxon>Ostreoidea</taxon>
        <taxon>Ostreidae</taxon>
        <taxon>Magallana</taxon>
    </lineage>
</organism>
<dbReference type="GO" id="GO:0005975">
    <property type="term" value="P:carbohydrate metabolic process"/>
    <property type="evidence" value="ECO:0007669"/>
    <property type="project" value="InterPro"/>
</dbReference>
<dbReference type="PANTHER" id="PTHR19300:SF57">
    <property type="entry name" value="BETA-1,4-N-ACETYLGALACTOSAMINYLTRANSFERASE"/>
    <property type="match status" value="1"/>
</dbReference>
<feature type="domain" description="Galactosyltransferase C-terminal" evidence="11">
    <location>
        <begin position="418"/>
        <end position="494"/>
    </location>
</feature>
<evidence type="ECO:0000256" key="1">
    <source>
        <dbReference type="ARBA" id="ARBA00004606"/>
    </source>
</evidence>
<comment type="subcellular location">
    <subcellularLocation>
        <location evidence="1">Membrane</location>
        <topology evidence="1">Single-pass type II membrane protein</topology>
    </subcellularLocation>
</comment>
<dbReference type="GO" id="GO:0006688">
    <property type="term" value="P:glycosphingolipid biosynthetic process"/>
    <property type="evidence" value="ECO:0007669"/>
    <property type="project" value="TreeGrafter"/>
</dbReference>
<dbReference type="Pfam" id="PF02709">
    <property type="entry name" value="Glyco_transf_7C"/>
    <property type="match status" value="1"/>
</dbReference>
<dbReference type="InterPro" id="IPR027995">
    <property type="entry name" value="Galactosyl_T_N"/>
</dbReference>
<dbReference type="PANTHER" id="PTHR19300">
    <property type="entry name" value="BETA-1,4-GALACTOSYLTRANSFERASE"/>
    <property type="match status" value="1"/>
</dbReference>
<reference evidence="13" key="1">
    <citation type="journal article" date="2012" name="Nature">
        <title>The oyster genome reveals stress adaptation and complexity of shell formation.</title>
        <authorList>
            <person name="Zhang G."/>
            <person name="Fang X."/>
            <person name="Guo X."/>
            <person name="Li L."/>
            <person name="Luo R."/>
            <person name="Xu F."/>
            <person name="Yang P."/>
            <person name="Zhang L."/>
            <person name="Wang X."/>
            <person name="Qi H."/>
            <person name="Xiong Z."/>
            <person name="Que H."/>
            <person name="Xie Y."/>
            <person name="Holland P.W."/>
            <person name="Paps J."/>
            <person name="Zhu Y."/>
            <person name="Wu F."/>
            <person name="Chen Y."/>
            <person name="Wang J."/>
            <person name="Peng C."/>
            <person name="Meng J."/>
            <person name="Yang L."/>
            <person name="Liu J."/>
            <person name="Wen B."/>
            <person name="Zhang N."/>
            <person name="Huang Z."/>
            <person name="Zhu Q."/>
            <person name="Feng Y."/>
            <person name="Mount A."/>
            <person name="Hedgecock D."/>
            <person name="Xu Z."/>
            <person name="Liu Y."/>
            <person name="Domazet-Loso T."/>
            <person name="Du Y."/>
            <person name="Sun X."/>
            <person name="Zhang S."/>
            <person name="Liu B."/>
            <person name="Cheng P."/>
            <person name="Jiang X."/>
            <person name="Li J."/>
            <person name="Fan D."/>
            <person name="Wang W."/>
            <person name="Fu W."/>
            <person name="Wang T."/>
            <person name="Wang B."/>
            <person name="Zhang J."/>
            <person name="Peng Z."/>
            <person name="Li Y."/>
            <person name="Li N."/>
            <person name="Wang J."/>
            <person name="Chen M."/>
            <person name="He Y."/>
            <person name="Tan F."/>
            <person name="Song X."/>
            <person name="Zheng Q."/>
            <person name="Huang R."/>
            <person name="Yang H."/>
            <person name="Du X."/>
            <person name="Chen L."/>
            <person name="Yang M."/>
            <person name="Gaffney P.M."/>
            <person name="Wang S."/>
            <person name="Luo L."/>
            <person name="She Z."/>
            <person name="Ming Y."/>
            <person name="Huang W."/>
            <person name="Zhang S."/>
            <person name="Huang B."/>
            <person name="Zhang Y."/>
            <person name="Qu T."/>
            <person name="Ni P."/>
            <person name="Miao G."/>
            <person name="Wang J."/>
            <person name="Wang Q."/>
            <person name="Steinberg C.E."/>
            <person name="Wang H."/>
            <person name="Li N."/>
            <person name="Qian L."/>
            <person name="Zhang G."/>
            <person name="Li Y."/>
            <person name="Yang H."/>
            <person name="Liu X."/>
            <person name="Wang J."/>
            <person name="Yin Y."/>
            <person name="Wang J."/>
        </authorList>
    </citation>
    <scope>NUCLEOTIDE SEQUENCE [LARGE SCALE GENOMIC DNA]</scope>
    <source>
        <strain evidence="13">05x7-T-G4-1.051#20</strain>
    </source>
</reference>
<comment type="similarity">
    <text evidence="3">Belongs to the glycosyltransferase 7 family.</text>
</comment>
<evidence type="ECO:0000256" key="2">
    <source>
        <dbReference type="ARBA" id="ARBA00004922"/>
    </source>
</evidence>
<dbReference type="InterPro" id="IPR003859">
    <property type="entry name" value="Galactosyl_T"/>
</dbReference>
<dbReference type="SUPFAM" id="SSF53448">
    <property type="entry name" value="Nucleotide-diphospho-sugar transferases"/>
    <property type="match status" value="1"/>
</dbReference>
<evidence type="ECO:0000256" key="10">
    <source>
        <dbReference type="ARBA" id="ARBA00023180"/>
    </source>
</evidence>
<dbReference type="InterPro" id="IPR027791">
    <property type="entry name" value="Galactosyl_T_C"/>
</dbReference>
<keyword evidence="8" id="KW-1133">Transmembrane helix</keyword>
<name>K1QD26_MAGGI</name>
<dbReference type="EMBL" id="JH817897">
    <property type="protein sequence ID" value="EKC26635.1"/>
    <property type="molecule type" value="Genomic_DNA"/>
</dbReference>
<sequence length="549" mass="62848">MPTAKESICCQEVQQIDAKRGSIHQLTCITRHPGFGPVFLDEYVLETAYYQYRSQYGELRTTTEEMTIVLELFSFDTYLYAPRFIFPPSFEDKTTFSDSDLSTYRSRFLNEKMFSIKKLKASKPKPYSNPLKVKVIGVGDKSTYTTADGECVVLSNYVYRADPHPTIVVTAVTRVMKTSAFAVPEDVKLTAKAIANPAPAKIITIHDAKKSPIKSLEEIIRTVQIRGTDVQVRNVRVKDGTEEVKVALWRDQVDGCKVGEFLEFSNLVTNSYMDEVSLSTTQRTKIQPCDAPPSMLTGTVIAYEKSEFGFSIMVEDGDTFQTVGIPINMVRDALECDENSVEDTLSIRIPFSVAVGTTNGIVSSFALADTKPFNKGMLYNIAFSEAKTDNHTCFVFHDVDLIPENYQIRHNCVRSPMHLSRAIDSFNYRLPDRKLIGGVSMWKREDFEKVNGWSNLFVNWGGEDDDMSYRIMMNKLSIFRFRNNVARYTMLKHKRTPVNTARYVISSYFIRYRVQLNVHYFDVLFFFFLLSRFSSFLQLTFHFFFQATL</sequence>
<protein>
    <submittedName>
        <fullName evidence="13">Beta-1,4-N-acetylgalactosaminyltransferase bre-4</fullName>
    </submittedName>
</protein>
<accession>K1QD26</accession>
<dbReference type="UniPathway" id="UPA00378"/>
<dbReference type="InParanoid" id="K1QD26"/>
<evidence type="ECO:0000256" key="3">
    <source>
        <dbReference type="ARBA" id="ARBA00005735"/>
    </source>
</evidence>
<proteinExistence type="inferred from homology"/>
<evidence type="ECO:0000256" key="5">
    <source>
        <dbReference type="ARBA" id="ARBA00022679"/>
    </source>
</evidence>
<comment type="pathway">
    <text evidence="2">Protein modification; protein glycosylation.</text>
</comment>
<evidence type="ECO:0000259" key="12">
    <source>
        <dbReference type="Pfam" id="PF13733"/>
    </source>
</evidence>
<evidence type="ECO:0000256" key="8">
    <source>
        <dbReference type="ARBA" id="ARBA00022989"/>
    </source>
</evidence>
<dbReference type="Gene3D" id="2.40.50.140">
    <property type="entry name" value="Nucleic acid-binding proteins"/>
    <property type="match status" value="1"/>
</dbReference>
<dbReference type="GO" id="GO:0016020">
    <property type="term" value="C:membrane"/>
    <property type="evidence" value="ECO:0007669"/>
    <property type="project" value="UniProtKB-SubCell"/>
</dbReference>
<keyword evidence="10" id="KW-0325">Glycoprotein</keyword>
<keyword evidence="7" id="KW-0735">Signal-anchor</keyword>
<dbReference type="GO" id="GO:0008378">
    <property type="term" value="F:galactosyltransferase activity"/>
    <property type="evidence" value="ECO:0007669"/>
    <property type="project" value="TreeGrafter"/>
</dbReference>
<dbReference type="Gene3D" id="3.90.550.10">
    <property type="entry name" value="Spore Coat Polysaccharide Biosynthesis Protein SpsA, Chain A"/>
    <property type="match status" value="1"/>
</dbReference>